<protein>
    <submittedName>
        <fullName evidence="4">DUF5106 domain-containing protein</fullName>
    </submittedName>
</protein>
<dbReference type="Gene3D" id="3.40.30.10">
    <property type="entry name" value="Glutaredoxin"/>
    <property type="match status" value="1"/>
</dbReference>
<accession>A0ABT0C673</accession>
<evidence type="ECO:0000259" key="2">
    <source>
        <dbReference type="Pfam" id="PF00578"/>
    </source>
</evidence>
<comment type="caution">
    <text evidence="4">The sequence shown here is derived from an EMBL/GenBank/DDBJ whole genome shotgun (WGS) entry which is preliminary data.</text>
</comment>
<dbReference type="RefSeq" id="WP_243326839.1">
    <property type="nucleotide sequence ID" value="NZ_JAKZMM010000103.1"/>
</dbReference>
<evidence type="ECO:0000259" key="3">
    <source>
        <dbReference type="Pfam" id="PF17127"/>
    </source>
</evidence>
<dbReference type="InterPro" id="IPR036249">
    <property type="entry name" value="Thioredoxin-like_sf"/>
</dbReference>
<feature type="chain" id="PRO_5046269869" evidence="1">
    <location>
        <begin position="24"/>
        <end position="307"/>
    </location>
</feature>
<name>A0ABT0C673_9BACT</name>
<dbReference type="Pfam" id="PF00578">
    <property type="entry name" value="AhpC-TSA"/>
    <property type="match status" value="1"/>
</dbReference>
<feature type="signal peptide" evidence="1">
    <location>
        <begin position="1"/>
        <end position="23"/>
    </location>
</feature>
<evidence type="ECO:0000313" key="5">
    <source>
        <dbReference type="Proteomes" id="UP001165444"/>
    </source>
</evidence>
<keyword evidence="5" id="KW-1185">Reference proteome</keyword>
<feature type="domain" description="Alkyl hydroperoxide reductase subunit C/ Thiol specific antioxidant" evidence="2">
    <location>
        <begin position="166"/>
        <end position="285"/>
    </location>
</feature>
<evidence type="ECO:0000313" key="4">
    <source>
        <dbReference type="EMBL" id="MCJ2382513.1"/>
    </source>
</evidence>
<keyword evidence="1" id="KW-0732">Signal</keyword>
<dbReference type="InterPro" id="IPR000866">
    <property type="entry name" value="AhpC/TSA"/>
</dbReference>
<feature type="domain" description="DUF5106" evidence="3">
    <location>
        <begin position="27"/>
        <end position="164"/>
    </location>
</feature>
<dbReference type="EMBL" id="JAKZMM010000103">
    <property type="protein sequence ID" value="MCJ2382513.1"/>
    <property type="molecule type" value="Genomic_DNA"/>
</dbReference>
<organism evidence="4 5">
    <name type="scientific">Parabacteroides faecalis</name>
    <dbReference type="NCBI Taxonomy" id="2924040"/>
    <lineage>
        <taxon>Bacteria</taxon>
        <taxon>Pseudomonadati</taxon>
        <taxon>Bacteroidota</taxon>
        <taxon>Bacteroidia</taxon>
        <taxon>Bacteroidales</taxon>
        <taxon>Tannerellaceae</taxon>
        <taxon>Parabacteroides</taxon>
    </lineage>
</organism>
<proteinExistence type="predicted"/>
<dbReference type="InterPro" id="IPR033395">
    <property type="entry name" value="DUF5106"/>
</dbReference>
<dbReference type="Proteomes" id="UP001165444">
    <property type="component" value="Unassembled WGS sequence"/>
</dbReference>
<gene>
    <name evidence="4" type="ORF">MUN53_18250</name>
</gene>
<dbReference type="Pfam" id="PF17127">
    <property type="entry name" value="DUF5106"/>
    <property type="match status" value="1"/>
</dbReference>
<dbReference type="SUPFAM" id="SSF52833">
    <property type="entry name" value="Thioredoxin-like"/>
    <property type="match status" value="1"/>
</dbReference>
<evidence type="ECO:0000256" key="1">
    <source>
        <dbReference type="SAM" id="SignalP"/>
    </source>
</evidence>
<reference evidence="4 5" key="1">
    <citation type="submission" date="2022-03" db="EMBL/GenBank/DDBJ databases">
        <title>Parabacteroides sp. nov. isolated from swine feces.</title>
        <authorList>
            <person name="Bak J.E."/>
        </authorList>
    </citation>
    <scope>NUCLEOTIDE SEQUENCE [LARGE SCALE GENOMIC DNA]</scope>
    <source>
        <strain evidence="4 5">AGMB00274</strain>
    </source>
</reference>
<sequence length="307" mass="34896">MNKLLLLLIGLAGHLFLPTDLMAQSGTNSFTLPVIPDTLQTVESRSSYLVAHYWDRFSFADSLQFMNQPEVVEQALVDYVDLFRLVPAAEAENSLSALMDHASVTLNGFLFFYNTLEKYLYDATSPMRNEALFIPVLQKMMASDRLNDDDKLRPAMLLKSVSKNKVGSTAADFSYTKSDGSQHRLSELQTPLILLLFFDPECDDCHQVILRLEKMTQLNQQISDKQLTILAIYPGENKRLWQTMAQQMQPSWEIGMDESQAIYGKELYDILGFPSMYLLDQDKTVILKDCSLTALEEYFGTNANTHK</sequence>